<comment type="caution">
    <text evidence="1">The sequence shown here is derived from an EMBL/GenBank/DDBJ whole genome shotgun (WGS) entry which is preliminary data.</text>
</comment>
<evidence type="ECO:0000313" key="1">
    <source>
        <dbReference type="EMBL" id="KAK0303093.1"/>
    </source>
</evidence>
<name>A0AAN6F7I3_9PEZI</name>
<proteinExistence type="predicted"/>
<dbReference type="Proteomes" id="UP001168146">
    <property type="component" value="Unassembled WGS sequence"/>
</dbReference>
<organism evidence="1 2">
    <name type="scientific">Friedmanniomyces endolithicus</name>
    <dbReference type="NCBI Taxonomy" id="329885"/>
    <lineage>
        <taxon>Eukaryota</taxon>
        <taxon>Fungi</taxon>
        <taxon>Dikarya</taxon>
        <taxon>Ascomycota</taxon>
        <taxon>Pezizomycotina</taxon>
        <taxon>Dothideomycetes</taxon>
        <taxon>Dothideomycetidae</taxon>
        <taxon>Mycosphaerellales</taxon>
        <taxon>Teratosphaeriaceae</taxon>
        <taxon>Friedmanniomyces</taxon>
    </lineage>
</organism>
<gene>
    <name evidence="1" type="ORF">LTR82_017654</name>
</gene>
<dbReference type="EMBL" id="JASUXU010000159">
    <property type="protein sequence ID" value="KAK0303093.1"/>
    <property type="molecule type" value="Genomic_DNA"/>
</dbReference>
<reference evidence="1" key="1">
    <citation type="submission" date="2021-12" db="EMBL/GenBank/DDBJ databases">
        <title>Black yeast isolated from Biological Soil Crust.</title>
        <authorList>
            <person name="Kurbessoian T."/>
        </authorList>
    </citation>
    <scope>NUCLEOTIDE SEQUENCE</scope>
    <source>
        <strain evidence="1">CCFEE 5208</strain>
    </source>
</reference>
<protein>
    <submittedName>
        <fullName evidence="1">Uncharacterized protein</fullName>
    </submittedName>
</protein>
<accession>A0AAN6F7I3</accession>
<evidence type="ECO:0000313" key="2">
    <source>
        <dbReference type="Proteomes" id="UP001168146"/>
    </source>
</evidence>
<sequence>MLHCAASGNLGVLGPPNKVNGDRVVGLCGDPGYLTYDPLYAPTLAVPPEFRVLGPAWDECLLGLDGLLDPPKALQPVASEAGPTSPAAHTTLATTNVLLYGIGKFEEDSKAASAASTA</sequence>
<dbReference type="AlphaFoldDB" id="A0AAN6F7I3"/>